<keyword evidence="3" id="KW-1185">Reference proteome</keyword>
<reference evidence="2 3" key="2">
    <citation type="journal article" date="2013" name="PLoS Genet.">
        <title>Comparative genome structure, secondary metabolite, and effector coding capacity across Cochliobolus pathogens.</title>
        <authorList>
            <person name="Condon B.J."/>
            <person name="Leng Y."/>
            <person name="Wu D."/>
            <person name="Bushley K.E."/>
            <person name="Ohm R.A."/>
            <person name="Otillar R."/>
            <person name="Martin J."/>
            <person name="Schackwitz W."/>
            <person name="Grimwood J."/>
            <person name="MohdZainudin N."/>
            <person name="Xue C."/>
            <person name="Wang R."/>
            <person name="Manning V.A."/>
            <person name="Dhillon B."/>
            <person name="Tu Z.J."/>
            <person name="Steffenson B.J."/>
            <person name="Salamov A."/>
            <person name="Sun H."/>
            <person name="Lowry S."/>
            <person name="LaButti K."/>
            <person name="Han J."/>
            <person name="Copeland A."/>
            <person name="Lindquist E."/>
            <person name="Barry K."/>
            <person name="Schmutz J."/>
            <person name="Baker S.E."/>
            <person name="Ciuffetti L.M."/>
            <person name="Grigoriev I.V."/>
            <person name="Zhong S."/>
            <person name="Turgeon B.G."/>
        </authorList>
    </citation>
    <scope>NUCLEOTIDE SEQUENCE [LARGE SCALE GENOMIC DNA]</scope>
    <source>
        <strain evidence="3">28A</strain>
    </source>
</reference>
<reference evidence="2 3" key="1">
    <citation type="journal article" date="2012" name="PLoS Pathog.">
        <title>Diverse lifestyles and strategies of plant pathogenesis encoded in the genomes of eighteen Dothideomycetes fungi.</title>
        <authorList>
            <person name="Ohm R.A."/>
            <person name="Feau N."/>
            <person name="Henrissat B."/>
            <person name="Schoch C.L."/>
            <person name="Horwitz B.A."/>
            <person name="Barry K.W."/>
            <person name="Condon B.J."/>
            <person name="Copeland A.C."/>
            <person name="Dhillon B."/>
            <person name="Glaser F."/>
            <person name="Hesse C.N."/>
            <person name="Kosti I."/>
            <person name="LaButti K."/>
            <person name="Lindquist E.A."/>
            <person name="Lucas S."/>
            <person name="Salamov A.A."/>
            <person name="Bradshaw R.E."/>
            <person name="Ciuffetti L."/>
            <person name="Hamelin R.C."/>
            <person name="Kema G.H.J."/>
            <person name="Lawrence C."/>
            <person name="Scott J.A."/>
            <person name="Spatafora J.W."/>
            <person name="Turgeon B.G."/>
            <person name="de Wit P.J.G.M."/>
            <person name="Zhong S."/>
            <person name="Goodwin S.B."/>
            <person name="Grigoriev I.V."/>
        </authorList>
    </citation>
    <scope>NUCLEOTIDE SEQUENCE [LARGE SCALE GENOMIC DNA]</scope>
    <source>
        <strain evidence="3">28A</strain>
    </source>
</reference>
<dbReference type="HOGENOM" id="CLU_2401051_0_0_1"/>
<evidence type="ECO:0000256" key="1">
    <source>
        <dbReference type="SAM" id="SignalP"/>
    </source>
</evidence>
<feature type="chain" id="PRO_5004343264" evidence="1">
    <location>
        <begin position="21"/>
        <end position="93"/>
    </location>
</feature>
<organism evidence="2 3">
    <name type="scientific">Exserohilum turcicum (strain 28A)</name>
    <name type="common">Northern leaf blight fungus</name>
    <name type="synonym">Setosphaeria turcica</name>
    <dbReference type="NCBI Taxonomy" id="671987"/>
    <lineage>
        <taxon>Eukaryota</taxon>
        <taxon>Fungi</taxon>
        <taxon>Dikarya</taxon>
        <taxon>Ascomycota</taxon>
        <taxon>Pezizomycotina</taxon>
        <taxon>Dothideomycetes</taxon>
        <taxon>Pleosporomycetidae</taxon>
        <taxon>Pleosporales</taxon>
        <taxon>Pleosporineae</taxon>
        <taxon>Pleosporaceae</taxon>
        <taxon>Exserohilum</taxon>
    </lineage>
</organism>
<dbReference type="RefSeq" id="XP_008025879.1">
    <property type="nucleotide sequence ID" value="XM_008027688.1"/>
</dbReference>
<dbReference type="AlphaFoldDB" id="R0IS37"/>
<proteinExistence type="predicted"/>
<dbReference type="SMR" id="R0IS37"/>
<dbReference type="GeneID" id="19398760"/>
<dbReference type="Proteomes" id="UP000016935">
    <property type="component" value="Unassembled WGS sequence"/>
</dbReference>
<protein>
    <submittedName>
        <fullName evidence="2">Uncharacterized protein</fullName>
    </submittedName>
</protein>
<dbReference type="EMBL" id="KB908592">
    <property type="protein sequence ID" value="EOA87496.1"/>
    <property type="molecule type" value="Genomic_DNA"/>
</dbReference>
<accession>R0IS37</accession>
<sequence length="93" mass="10513">MYIKHIFSTFSVFAITAILAIESQNIDDESRNAIEYMGSQHPIDGSQQLHDALSCWPPYADCSDGRTPCCNIDQYYRGFSPKCKSGQLCCRPR</sequence>
<keyword evidence="1" id="KW-0732">Signal</keyword>
<evidence type="ECO:0000313" key="2">
    <source>
        <dbReference type="EMBL" id="EOA87496.1"/>
    </source>
</evidence>
<feature type="signal peptide" evidence="1">
    <location>
        <begin position="1"/>
        <end position="20"/>
    </location>
</feature>
<evidence type="ECO:0000313" key="3">
    <source>
        <dbReference type="Proteomes" id="UP000016935"/>
    </source>
</evidence>
<gene>
    <name evidence="2" type="ORF">SETTUDRAFT_163408</name>
</gene>
<name>R0IS37_EXST2</name>